<accession>A0A1E5IHT5</accession>
<dbReference type="AlphaFoldDB" id="A0A1E5IHT5"/>
<dbReference type="PROSITE" id="PS00395">
    <property type="entry name" value="ALANINE_RACEMASE"/>
    <property type="match status" value="1"/>
</dbReference>
<dbReference type="SUPFAM" id="SSF51419">
    <property type="entry name" value="PLP-binding barrel"/>
    <property type="match status" value="1"/>
</dbReference>
<dbReference type="Pfam" id="PF01168">
    <property type="entry name" value="Ala_racemase_N"/>
    <property type="match status" value="1"/>
</dbReference>
<protein>
    <recommendedName>
        <fullName evidence="6">Alanine racemase N-terminal domain-containing protein</fullName>
    </recommendedName>
</protein>
<dbReference type="PANTHER" id="PTHR30511:SF0">
    <property type="entry name" value="ALANINE RACEMASE, CATABOLIC-RELATED"/>
    <property type="match status" value="1"/>
</dbReference>
<dbReference type="PRINTS" id="PR00992">
    <property type="entry name" value="ALARACEMASE"/>
</dbReference>
<evidence type="ECO:0000256" key="4">
    <source>
        <dbReference type="ARBA" id="ARBA00023235"/>
    </source>
</evidence>
<dbReference type="GO" id="GO:0030632">
    <property type="term" value="P:D-alanine biosynthetic process"/>
    <property type="evidence" value="ECO:0007669"/>
    <property type="project" value="TreeGrafter"/>
</dbReference>
<dbReference type="InterPro" id="IPR001608">
    <property type="entry name" value="Ala_racemase_N"/>
</dbReference>
<dbReference type="Proteomes" id="UP000095237">
    <property type="component" value="Unassembled WGS sequence"/>
</dbReference>
<evidence type="ECO:0000256" key="3">
    <source>
        <dbReference type="ARBA" id="ARBA00022898"/>
    </source>
</evidence>
<keyword evidence="3 5" id="KW-0663">Pyridoxal phosphate</keyword>
<evidence type="ECO:0000313" key="7">
    <source>
        <dbReference type="EMBL" id="OEG69733.1"/>
    </source>
</evidence>
<keyword evidence="4" id="KW-0413">Isomerase</keyword>
<dbReference type="GO" id="GO:0008784">
    <property type="term" value="F:alanine racemase activity"/>
    <property type="evidence" value="ECO:0007669"/>
    <property type="project" value="UniProtKB-EC"/>
</dbReference>
<dbReference type="FunFam" id="3.20.20.10:FF:000002">
    <property type="entry name" value="Alanine racemase"/>
    <property type="match status" value="1"/>
</dbReference>
<comment type="cofactor">
    <cofactor evidence="2 5">
        <name>pyridoxal 5'-phosphate</name>
        <dbReference type="ChEBI" id="CHEBI:597326"/>
    </cofactor>
</comment>
<dbReference type="GO" id="GO:0005829">
    <property type="term" value="C:cytosol"/>
    <property type="evidence" value="ECO:0007669"/>
    <property type="project" value="TreeGrafter"/>
</dbReference>
<name>A0A1E5IHT5_ENDTX</name>
<keyword evidence="8" id="KW-1185">Reference proteome</keyword>
<dbReference type="InterPro" id="IPR029066">
    <property type="entry name" value="PLP-binding_barrel"/>
</dbReference>
<reference evidence="7 8" key="1">
    <citation type="submission" date="2015-11" db="EMBL/GenBank/DDBJ databases">
        <title>Evidence for parallel genomic evolution in an endosymbiosis of termite gut flagellates.</title>
        <authorList>
            <person name="Zheng H."/>
        </authorList>
    </citation>
    <scope>NUCLEOTIDE SEQUENCE [LARGE SCALE GENOMIC DNA]</scope>
    <source>
        <strain evidence="7 8">CET450</strain>
    </source>
</reference>
<dbReference type="GO" id="GO:0030170">
    <property type="term" value="F:pyridoxal phosphate binding"/>
    <property type="evidence" value="ECO:0007669"/>
    <property type="project" value="TreeGrafter"/>
</dbReference>
<evidence type="ECO:0000259" key="6">
    <source>
        <dbReference type="Pfam" id="PF01168"/>
    </source>
</evidence>
<dbReference type="PANTHER" id="PTHR30511">
    <property type="entry name" value="ALANINE RACEMASE"/>
    <property type="match status" value="1"/>
</dbReference>
<evidence type="ECO:0000313" key="8">
    <source>
        <dbReference type="Proteomes" id="UP000095237"/>
    </source>
</evidence>
<feature type="modified residue" description="N6-(pyridoxal phosphate)lysine" evidence="5">
    <location>
        <position position="51"/>
    </location>
</feature>
<dbReference type="InterPro" id="IPR020622">
    <property type="entry name" value="Ala_racemase_pyridoxalP-BS"/>
</dbReference>
<feature type="domain" description="Alanine racemase N-terminal" evidence="6">
    <location>
        <begin position="24"/>
        <end position="195"/>
    </location>
</feature>
<sequence length="197" mass="22067">MPSIVAVRNRTRQTIFFRQNWVEIDRSDFHFNLKKIKEYIAKDTKIMVVIKANAYGHGGVALAKEAQRAGVAWIGISSLEEGIQFREAGIKNNILILGNIFPFKYFQVAVAHSLTPTISTMSELAALEDLATRLNKKINFHLKIDSGMGRIGVLSEASRSILQKIAQMSKTNMTGMYTHFSVADTDPVFTQVQFQVS</sequence>
<organism evidence="7 8">
    <name type="scientific">Endomicrobium trichonymphae</name>
    <dbReference type="NCBI Taxonomy" id="1408204"/>
    <lineage>
        <taxon>Bacteria</taxon>
        <taxon>Pseudomonadati</taxon>
        <taxon>Elusimicrobiota</taxon>
        <taxon>Endomicrobiia</taxon>
        <taxon>Endomicrobiales</taxon>
        <taxon>Endomicrobiaceae</taxon>
        <taxon>Candidatus Endomicrobiellum</taxon>
    </lineage>
</organism>
<dbReference type="Gene3D" id="3.20.20.10">
    <property type="entry name" value="Alanine racemase"/>
    <property type="match status" value="1"/>
</dbReference>
<dbReference type="EMBL" id="LNVX01000578">
    <property type="protein sequence ID" value="OEG69733.1"/>
    <property type="molecule type" value="Genomic_DNA"/>
</dbReference>
<evidence type="ECO:0000256" key="5">
    <source>
        <dbReference type="PIRSR" id="PIRSR600821-50"/>
    </source>
</evidence>
<evidence type="ECO:0000256" key="1">
    <source>
        <dbReference type="ARBA" id="ARBA00000316"/>
    </source>
</evidence>
<dbReference type="InterPro" id="IPR000821">
    <property type="entry name" value="Ala_racemase"/>
</dbReference>
<evidence type="ECO:0000256" key="2">
    <source>
        <dbReference type="ARBA" id="ARBA00001933"/>
    </source>
</evidence>
<gene>
    <name evidence="7" type="ORF">ATZ36_07760</name>
</gene>
<comment type="catalytic activity">
    <reaction evidence="1">
        <text>L-alanine = D-alanine</text>
        <dbReference type="Rhea" id="RHEA:20249"/>
        <dbReference type="ChEBI" id="CHEBI:57416"/>
        <dbReference type="ChEBI" id="CHEBI:57972"/>
        <dbReference type="EC" id="5.1.1.1"/>
    </reaction>
</comment>
<proteinExistence type="predicted"/>
<comment type="caution">
    <text evidence="7">The sequence shown here is derived from an EMBL/GenBank/DDBJ whole genome shotgun (WGS) entry which is preliminary data.</text>
</comment>